<accession>A0A060DG64</accession>
<evidence type="ECO:0000256" key="2">
    <source>
        <dbReference type="ARBA" id="ARBA00022908"/>
    </source>
</evidence>
<organism evidence="6 7">
    <name type="scientific">Azospirillum argentinense</name>
    <dbReference type="NCBI Taxonomy" id="2970906"/>
    <lineage>
        <taxon>Bacteria</taxon>
        <taxon>Pseudomonadati</taxon>
        <taxon>Pseudomonadota</taxon>
        <taxon>Alphaproteobacteria</taxon>
        <taxon>Rhodospirillales</taxon>
        <taxon>Azospirillaceae</taxon>
        <taxon>Azospirillum</taxon>
    </lineage>
</organism>
<evidence type="ECO:0000313" key="6">
    <source>
        <dbReference type="EMBL" id="AIB11822.1"/>
    </source>
</evidence>
<evidence type="ECO:0000256" key="4">
    <source>
        <dbReference type="ARBA" id="ARBA00023172"/>
    </source>
</evidence>
<dbReference type="KEGG" id="abq:ABAZ39_07385"/>
<reference evidence="6 7" key="1">
    <citation type="journal article" date="2014" name="Genome Announc.">
        <title>Complete Genome Sequence of the Model Rhizosphere Strain Azospirillum brasilense Az39, Successfully Applied in Agriculture.</title>
        <authorList>
            <person name="Rivera D."/>
            <person name="Revale S."/>
            <person name="Molina R."/>
            <person name="Gualpa J."/>
            <person name="Puente M."/>
            <person name="Maroniche G."/>
            <person name="Paris G."/>
            <person name="Baker D."/>
            <person name="Clavijo B."/>
            <person name="McLay K."/>
            <person name="Spaepen S."/>
            <person name="Perticari A."/>
            <person name="Vazquez M."/>
            <person name="Wisniewski-Dye F."/>
            <person name="Watkins C."/>
            <person name="Martinez-Abarca F."/>
            <person name="Vanderleyden J."/>
            <person name="Cassan F."/>
        </authorList>
    </citation>
    <scope>NUCLEOTIDE SEQUENCE [LARGE SCALE GENOMIC DNA]</scope>
    <source>
        <strain evidence="6 7">Az39</strain>
    </source>
</reference>
<dbReference type="GO" id="GO:0003677">
    <property type="term" value="F:DNA binding"/>
    <property type="evidence" value="ECO:0007669"/>
    <property type="project" value="UniProtKB-KW"/>
</dbReference>
<dbReference type="Proteomes" id="UP000027186">
    <property type="component" value="Chromosome"/>
</dbReference>
<sequence>MAGKTVKRTLADGTVKTYTYERKTRSGQPRVRTVEAVVREYRLSSGFTKLRPNSKRSYERSLGYIVDRFGEVNIKTIKRRHILAHRDNLADTPCAANSLHIMWGIILQFAVDREYIDYHPALRIKTLATGEYATWPDDLVERAITPGILPEWARRAVVLGLYTGQREGDCIRMTWADYDGSAIRVVQEKTGAKLWVPCHAALRAELNAWRDSAKTTMILERPTGAPWKDGPSFATMFSRCLRGRKRVGAKGEINGDRARPEFVGYVFHGLRKVAASRLAEAGCSAHEIAAVTGHATLAMVEHYTRAADQRRRAVSAIAKLEDFRPRAKDGK</sequence>
<gene>
    <name evidence="6" type="ORF">ABAZ39_07385</name>
</gene>
<dbReference type="PANTHER" id="PTHR30629">
    <property type="entry name" value="PROPHAGE INTEGRASE"/>
    <property type="match status" value="1"/>
</dbReference>
<evidence type="ECO:0000313" key="7">
    <source>
        <dbReference type="Proteomes" id="UP000027186"/>
    </source>
</evidence>
<dbReference type="InterPro" id="IPR002104">
    <property type="entry name" value="Integrase_catalytic"/>
</dbReference>
<dbReference type="RefSeq" id="WP_051657861.1">
    <property type="nucleotide sequence ID" value="NZ_CP007793.1"/>
</dbReference>
<keyword evidence="3" id="KW-0238">DNA-binding</keyword>
<dbReference type="InterPro" id="IPR011010">
    <property type="entry name" value="DNA_brk_join_enz"/>
</dbReference>
<evidence type="ECO:0000259" key="5">
    <source>
        <dbReference type="PROSITE" id="PS51898"/>
    </source>
</evidence>
<protein>
    <recommendedName>
        <fullName evidence="5">Tyr recombinase domain-containing protein</fullName>
    </recommendedName>
</protein>
<evidence type="ECO:0000256" key="1">
    <source>
        <dbReference type="ARBA" id="ARBA00008857"/>
    </source>
</evidence>
<dbReference type="Gene3D" id="1.10.443.10">
    <property type="entry name" value="Intergrase catalytic core"/>
    <property type="match status" value="1"/>
</dbReference>
<dbReference type="InterPro" id="IPR010998">
    <property type="entry name" value="Integrase_recombinase_N"/>
</dbReference>
<evidence type="ECO:0000256" key="3">
    <source>
        <dbReference type="ARBA" id="ARBA00023125"/>
    </source>
</evidence>
<keyword evidence="2" id="KW-0229">DNA integration</keyword>
<keyword evidence="4" id="KW-0233">DNA recombination</keyword>
<dbReference type="Gene3D" id="1.10.150.130">
    <property type="match status" value="1"/>
</dbReference>
<dbReference type="PANTHER" id="PTHR30629:SF2">
    <property type="entry name" value="PROPHAGE INTEGRASE INTS-RELATED"/>
    <property type="match status" value="1"/>
</dbReference>
<dbReference type="InterPro" id="IPR050808">
    <property type="entry name" value="Phage_Integrase"/>
</dbReference>
<feature type="domain" description="Tyr recombinase" evidence="5">
    <location>
        <begin position="123"/>
        <end position="316"/>
    </location>
</feature>
<dbReference type="PROSITE" id="PS51898">
    <property type="entry name" value="TYR_RECOMBINASE"/>
    <property type="match status" value="1"/>
</dbReference>
<name>A0A060DG64_9PROT</name>
<dbReference type="AlphaFoldDB" id="A0A060DG64"/>
<dbReference type="InterPro" id="IPR013762">
    <property type="entry name" value="Integrase-like_cat_sf"/>
</dbReference>
<proteinExistence type="inferred from homology"/>
<dbReference type="EMBL" id="CP007793">
    <property type="protein sequence ID" value="AIB11822.1"/>
    <property type="molecule type" value="Genomic_DNA"/>
</dbReference>
<dbReference type="GO" id="GO:0015074">
    <property type="term" value="P:DNA integration"/>
    <property type="evidence" value="ECO:0007669"/>
    <property type="project" value="UniProtKB-KW"/>
</dbReference>
<dbReference type="GO" id="GO:0006310">
    <property type="term" value="P:DNA recombination"/>
    <property type="evidence" value="ECO:0007669"/>
    <property type="project" value="UniProtKB-KW"/>
</dbReference>
<dbReference type="SUPFAM" id="SSF56349">
    <property type="entry name" value="DNA breaking-rejoining enzymes"/>
    <property type="match status" value="1"/>
</dbReference>
<comment type="similarity">
    <text evidence="1">Belongs to the 'phage' integrase family.</text>
</comment>
<dbReference type="Pfam" id="PF00589">
    <property type="entry name" value="Phage_integrase"/>
    <property type="match status" value="1"/>
</dbReference>